<evidence type="ECO:0000313" key="2">
    <source>
        <dbReference type="Proteomes" id="UP000054783"/>
    </source>
</evidence>
<comment type="caution">
    <text evidence="1">The sequence shown here is derived from an EMBL/GenBank/DDBJ whole genome shotgun (WGS) entry which is preliminary data.</text>
</comment>
<keyword evidence="2" id="KW-1185">Reference proteome</keyword>
<proteinExistence type="predicted"/>
<name>A0A0V0YT40_9BILA</name>
<dbReference type="Proteomes" id="UP000054783">
    <property type="component" value="Unassembled WGS sequence"/>
</dbReference>
<accession>A0A0V0YT40</accession>
<gene>
    <name evidence="1" type="ORF">T12_14055</name>
</gene>
<sequence>MNNHQPINTFKLNHIVQPPFVINMLSDVNRI</sequence>
<dbReference type="EMBL" id="JYDQ01003289">
    <property type="protein sequence ID" value="KRY02938.1"/>
    <property type="molecule type" value="Genomic_DNA"/>
</dbReference>
<evidence type="ECO:0000313" key="1">
    <source>
        <dbReference type="EMBL" id="KRY02938.1"/>
    </source>
</evidence>
<organism evidence="1 2">
    <name type="scientific">Trichinella patagoniensis</name>
    <dbReference type="NCBI Taxonomy" id="990121"/>
    <lineage>
        <taxon>Eukaryota</taxon>
        <taxon>Metazoa</taxon>
        <taxon>Ecdysozoa</taxon>
        <taxon>Nematoda</taxon>
        <taxon>Enoplea</taxon>
        <taxon>Dorylaimia</taxon>
        <taxon>Trichinellida</taxon>
        <taxon>Trichinellidae</taxon>
        <taxon>Trichinella</taxon>
    </lineage>
</organism>
<reference evidence="1 2" key="1">
    <citation type="submission" date="2015-01" db="EMBL/GenBank/DDBJ databases">
        <title>Evolution of Trichinella species and genotypes.</title>
        <authorList>
            <person name="Korhonen P.K."/>
            <person name="Edoardo P."/>
            <person name="Giuseppe L.R."/>
            <person name="Gasser R.B."/>
        </authorList>
    </citation>
    <scope>NUCLEOTIDE SEQUENCE [LARGE SCALE GENOMIC DNA]</scope>
    <source>
        <strain evidence="1">ISS2496</strain>
    </source>
</reference>
<protein>
    <submittedName>
        <fullName evidence="1">Uncharacterized protein</fullName>
    </submittedName>
</protein>
<dbReference type="AlphaFoldDB" id="A0A0V0YT40"/>